<keyword evidence="1" id="KW-1133">Transmembrane helix</keyword>
<organism evidence="2 3">
    <name type="scientific">Rubroshorea leprosula</name>
    <dbReference type="NCBI Taxonomy" id="152421"/>
    <lineage>
        <taxon>Eukaryota</taxon>
        <taxon>Viridiplantae</taxon>
        <taxon>Streptophyta</taxon>
        <taxon>Embryophyta</taxon>
        <taxon>Tracheophyta</taxon>
        <taxon>Spermatophyta</taxon>
        <taxon>Magnoliopsida</taxon>
        <taxon>eudicotyledons</taxon>
        <taxon>Gunneridae</taxon>
        <taxon>Pentapetalae</taxon>
        <taxon>rosids</taxon>
        <taxon>malvids</taxon>
        <taxon>Malvales</taxon>
        <taxon>Dipterocarpaceae</taxon>
        <taxon>Rubroshorea</taxon>
    </lineage>
</organism>
<keyword evidence="1" id="KW-0812">Transmembrane</keyword>
<dbReference type="EMBL" id="BPVZ01000002">
    <property type="protein sequence ID" value="GKU87211.1"/>
    <property type="molecule type" value="Genomic_DNA"/>
</dbReference>
<accession>A0AAV5HLK9</accession>
<sequence length="127" mass="15096">MVCDFYALPEARSWQGQFGIRYLSHNPLDNSDQDVESKIFPCLNKSLVLDYFSNKFNTCIPMRQYVEIVFFRVIIFMLFQHFHIISIKEYSHQRRNRKLKLRLVYLSYDFMQGPGGFGTVGFGPFEF</sequence>
<evidence type="ECO:0000313" key="2">
    <source>
        <dbReference type="EMBL" id="GKU87211.1"/>
    </source>
</evidence>
<dbReference type="AlphaFoldDB" id="A0AAV5HLK9"/>
<comment type="caution">
    <text evidence="2">The sequence shown here is derived from an EMBL/GenBank/DDBJ whole genome shotgun (WGS) entry which is preliminary data.</text>
</comment>
<name>A0AAV5HLK9_9ROSI</name>
<evidence type="ECO:0000313" key="3">
    <source>
        <dbReference type="Proteomes" id="UP001054252"/>
    </source>
</evidence>
<proteinExistence type="predicted"/>
<evidence type="ECO:0000256" key="1">
    <source>
        <dbReference type="SAM" id="Phobius"/>
    </source>
</evidence>
<reference evidence="2 3" key="1">
    <citation type="journal article" date="2021" name="Commun. Biol.">
        <title>The genome of Shorea leprosula (Dipterocarpaceae) highlights the ecological relevance of drought in aseasonal tropical rainforests.</title>
        <authorList>
            <person name="Ng K.K.S."/>
            <person name="Kobayashi M.J."/>
            <person name="Fawcett J.A."/>
            <person name="Hatakeyama M."/>
            <person name="Paape T."/>
            <person name="Ng C.H."/>
            <person name="Ang C.C."/>
            <person name="Tnah L.H."/>
            <person name="Lee C.T."/>
            <person name="Nishiyama T."/>
            <person name="Sese J."/>
            <person name="O'Brien M.J."/>
            <person name="Copetti D."/>
            <person name="Mohd Noor M.I."/>
            <person name="Ong R.C."/>
            <person name="Putra M."/>
            <person name="Sireger I.Z."/>
            <person name="Indrioko S."/>
            <person name="Kosugi Y."/>
            <person name="Izuno A."/>
            <person name="Isagi Y."/>
            <person name="Lee S.L."/>
            <person name="Shimizu K.K."/>
        </authorList>
    </citation>
    <scope>NUCLEOTIDE SEQUENCE [LARGE SCALE GENOMIC DNA]</scope>
    <source>
        <strain evidence="2">214</strain>
    </source>
</reference>
<keyword evidence="3" id="KW-1185">Reference proteome</keyword>
<feature type="transmembrane region" description="Helical" evidence="1">
    <location>
        <begin position="68"/>
        <end position="87"/>
    </location>
</feature>
<keyword evidence="1" id="KW-0472">Membrane</keyword>
<dbReference type="Proteomes" id="UP001054252">
    <property type="component" value="Unassembled WGS sequence"/>
</dbReference>
<gene>
    <name evidence="2" type="ORF">SLEP1_g1653</name>
</gene>
<protein>
    <submittedName>
        <fullName evidence="2">Uncharacterized protein</fullName>
    </submittedName>
</protein>